<sequence length="116" mass="12801">MWRGECEFEDLPCLTTPFLLVPIPLPLSFPLRFLLPFSIPLPLSLSLALPFPLPSLSLPPFQNLDCCHRPTQQIVLLVVAQHVDHARRRNGAGQRRCGPGQGCRGVGGVPGQREVE</sequence>
<evidence type="ECO:0000313" key="2">
    <source>
        <dbReference type="EMBL" id="KXS08986.1"/>
    </source>
</evidence>
<feature type="compositionally biased region" description="Gly residues" evidence="1">
    <location>
        <begin position="99"/>
        <end position="110"/>
    </location>
</feature>
<reference evidence="2 3" key="1">
    <citation type="journal article" date="2015" name="Genome Biol. Evol.">
        <title>Phylogenomic analyses indicate that early fungi evolved digesting cell walls of algal ancestors of land plants.</title>
        <authorList>
            <person name="Chang Y."/>
            <person name="Wang S."/>
            <person name="Sekimoto S."/>
            <person name="Aerts A.L."/>
            <person name="Choi C."/>
            <person name="Clum A."/>
            <person name="LaButti K.M."/>
            <person name="Lindquist E.A."/>
            <person name="Yee Ngan C."/>
            <person name="Ohm R.A."/>
            <person name="Salamov A.A."/>
            <person name="Grigoriev I.V."/>
            <person name="Spatafora J.W."/>
            <person name="Berbee M.L."/>
        </authorList>
    </citation>
    <scope>NUCLEOTIDE SEQUENCE [LARGE SCALE GENOMIC DNA]</scope>
    <source>
        <strain evidence="2 3">JEL478</strain>
    </source>
</reference>
<dbReference type="AlphaFoldDB" id="A0A138ZWV8"/>
<proteinExistence type="predicted"/>
<name>A0A138ZWV8_GONPJ</name>
<dbReference type="EMBL" id="KQ965905">
    <property type="protein sequence ID" value="KXS08986.1"/>
    <property type="molecule type" value="Genomic_DNA"/>
</dbReference>
<accession>A0A138ZWV8</accession>
<feature type="region of interest" description="Disordered" evidence="1">
    <location>
        <begin position="90"/>
        <end position="116"/>
    </location>
</feature>
<gene>
    <name evidence="2" type="ORF">M427DRAFT_141551</name>
</gene>
<keyword evidence="3" id="KW-1185">Reference proteome</keyword>
<evidence type="ECO:0000256" key="1">
    <source>
        <dbReference type="SAM" id="MobiDB-lite"/>
    </source>
</evidence>
<dbReference type="Proteomes" id="UP000070544">
    <property type="component" value="Unassembled WGS sequence"/>
</dbReference>
<protein>
    <submittedName>
        <fullName evidence="2">Uncharacterized protein</fullName>
    </submittedName>
</protein>
<evidence type="ECO:0000313" key="3">
    <source>
        <dbReference type="Proteomes" id="UP000070544"/>
    </source>
</evidence>
<organism evidence="2 3">
    <name type="scientific">Gonapodya prolifera (strain JEL478)</name>
    <name type="common">Monoblepharis prolifera</name>
    <dbReference type="NCBI Taxonomy" id="1344416"/>
    <lineage>
        <taxon>Eukaryota</taxon>
        <taxon>Fungi</taxon>
        <taxon>Fungi incertae sedis</taxon>
        <taxon>Chytridiomycota</taxon>
        <taxon>Chytridiomycota incertae sedis</taxon>
        <taxon>Monoblepharidomycetes</taxon>
        <taxon>Monoblepharidales</taxon>
        <taxon>Gonapodyaceae</taxon>
        <taxon>Gonapodya</taxon>
    </lineage>
</organism>